<dbReference type="PANTHER" id="PTHR43698:SF1">
    <property type="entry name" value="BLL4564 PROTEIN"/>
    <property type="match status" value="1"/>
</dbReference>
<dbReference type="EMBL" id="WBJY01000002">
    <property type="protein sequence ID" value="KAB1648230.1"/>
    <property type="molecule type" value="Genomic_DNA"/>
</dbReference>
<protein>
    <submittedName>
        <fullName evidence="2">Cupin domain-containing protein</fullName>
    </submittedName>
</protein>
<organism evidence="2 3">
    <name type="scientific">Pseudoclavibacter endophyticus</name>
    <dbReference type="NCBI Taxonomy" id="1778590"/>
    <lineage>
        <taxon>Bacteria</taxon>
        <taxon>Bacillati</taxon>
        <taxon>Actinomycetota</taxon>
        <taxon>Actinomycetes</taxon>
        <taxon>Micrococcales</taxon>
        <taxon>Microbacteriaceae</taxon>
        <taxon>Pseudoclavibacter</taxon>
    </lineage>
</organism>
<dbReference type="SUPFAM" id="SSF51182">
    <property type="entry name" value="RmlC-like cupins"/>
    <property type="match status" value="1"/>
</dbReference>
<evidence type="ECO:0000313" key="3">
    <source>
        <dbReference type="Proteomes" id="UP000431744"/>
    </source>
</evidence>
<evidence type="ECO:0000259" key="1">
    <source>
        <dbReference type="Pfam" id="PF07883"/>
    </source>
</evidence>
<keyword evidence="3" id="KW-1185">Reference proteome</keyword>
<reference evidence="2 3" key="1">
    <citation type="submission" date="2019-09" db="EMBL/GenBank/DDBJ databases">
        <title>Phylogeny of genus Pseudoclavibacter and closely related genus.</title>
        <authorList>
            <person name="Li Y."/>
        </authorList>
    </citation>
    <scope>NUCLEOTIDE SEQUENCE [LARGE SCALE GENOMIC DNA]</scope>
    <source>
        <strain evidence="2 3">EGI 60007</strain>
    </source>
</reference>
<sequence length="134" mass="14484">MKEGPMRVLPEGDKNYVYAGRFTGQVQLEMIIEAPTPTDVDLARVHHTDGAVTKWHRHPGGQIIVLQSGVGRVGSAEGTWAGLEPGTAIETVPGEMHWHGADEGHDCVWLSFAYGVTDWTDANPLEGDEAPARA</sequence>
<dbReference type="InterPro" id="IPR013096">
    <property type="entry name" value="Cupin_2"/>
</dbReference>
<dbReference type="InterPro" id="IPR014710">
    <property type="entry name" value="RmlC-like_jellyroll"/>
</dbReference>
<dbReference type="Gene3D" id="2.60.120.10">
    <property type="entry name" value="Jelly Rolls"/>
    <property type="match status" value="1"/>
</dbReference>
<evidence type="ECO:0000313" key="2">
    <source>
        <dbReference type="EMBL" id="KAB1648230.1"/>
    </source>
</evidence>
<feature type="domain" description="Cupin type-2" evidence="1">
    <location>
        <begin position="50"/>
        <end position="111"/>
    </location>
</feature>
<name>A0A6H9WC38_9MICO</name>
<accession>A0A6H9WC38</accession>
<gene>
    <name evidence="2" type="ORF">F8O04_10990</name>
</gene>
<comment type="caution">
    <text evidence="2">The sequence shown here is derived from an EMBL/GenBank/DDBJ whole genome shotgun (WGS) entry which is preliminary data.</text>
</comment>
<dbReference type="AlphaFoldDB" id="A0A6H9WC38"/>
<dbReference type="OrthoDB" id="9802489at2"/>
<dbReference type="PANTHER" id="PTHR43698">
    <property type="entry name" value="RIBD C-TERMINAL DOMAIN CONTAINING PROTEIN"/>
    <property type="match status" value="1"/>
</dbReference>
<dbReference type="InterPro" id="IPR011051">
    <property type="entry name" value="RmlC_Cupin_sf"/>
</dbReference>
<dbReference type="Pfam" id="PF07883">
    <property type="entry name" value="Cupin_2"/>
    <property type="match status" value="1"/>
</dbReference>
<dbReference type="Proteomes" id="UP000431744">
    <property type="component" value="Unassembled WGS sequence"/>
</dbReference>
<proteinExistence type="predicted"/>